<gene>
    <name evidence="1" type="ORF">SAMN05216178_6958</name>
</gene>
<accession>A0A1H5A4S7</accession>
<reference evidence="2" key="1">
    <citation type="submission" date="2016-10" db="EMBL/GenBank/DDBJ databases">
        <authorList>
            <person name="Varghese N."/>
            <person name="Submissions S."/>
        </authorList>
    </citation>
    <scope>NUCLEOTIDE SEQUENCE [LARGE SCALE GENOMIC DNA]</scope>
    <source>
        <strain evidence="2">DSM 9751</strain>
    </source>
</reference>
<dbReference type="AlphaFoldDB" id="A0A1H5A4S7"/>
<proteinExistence type="predicted"/>
<dbReference type="RefSeq" id="WP_244169005.1">
    <property type="nucleotide sequence ID" value="NZ_FNTJ01000003.1"/>
</dbReference>
<evidence type="ECO:0000313" key="2">
    <source>
        <dbReference type="Proteomes" id="UP000198982"/>
    </source>
</evidence>
<name>A0A1H5A4S7_9PSED</name>
<sequence length="79" mass="9251">MAVRAIRTPKTHPDHETIGRTFKAWDGHKYVCDSWEENLGFWMTRVDAPAEHRADQHSEFRRNVSEAAIGRTFHLIHQP</sequence>
<dbReference type="EMBL" id="FNTJ01000003">
    <property type="protein sequence ID" value="SED36640.1"/>
    <property type="molecule type" value="Genomic_DNA"/>
</dbReference>
<keyword evidence="2" id="KW-1185">Reference proteome</keyword>
<organism evidence="1 2">
    <name type="scientific">Pseudomonas saponiphila</name>
    <dbReference type="NCBI Taxonomy" id="556534"/>
    <lineage>
        <taxon>Bacteria</taxon>
        <taxon>Pseudomonadati</taxon>
        <taxon>Pseudomonadota</taxon>
        <taxon>Gammaproteobacteria</taxon>
        <taxon>Pseudomonadales</taxon>
        <taxon>Pseudomonadaceae</taxon>
        <taxon>Pseudomonas</taxon>
    </lineage>
</organism>
<protein>
    <submittedName>
        <fullName evidence="1">Uncharacterized protein</fullName>
    </submittedName>
</protein>
<dbReference type="Proteomes" id="UP000198982">
    <property type="component" value="Unassembled WGS sequence"/>
</dbReference>
<evidence type="ECO:0000313" key="1">
    <source>
        <dbReference type="EMBL" id="SED36640.1"/>
    </source>
</evidence>